<dbReference type="EMBL" id="JASBNA010000009">
    <property type="protein sequence ID" value="KAK7689275.1"/>
    <property type="molecule type" value="Genomic_DNA"/>
</dbReference>
<organism evidence="1 2">
    <name type="scientific">Cerrena zonata</name>
    <dbReference type="NCBI Taxonomy" id="2478898"/>
    <lineage>
        <taxon>Eukaryota</taxon>
        <taxon>Fungi</taxon>
        <taxon>Dikarya</taxon>
        <taxon>Basidiomycota</taxon>
        <taxon>Agaricomycotina</taxon>
        <taxon>Agaricomycetes</taxon>
        <taxon>Polyporales</taxon>
        <taxon>Cerrenaceae</taxon>
        <taxon>Cerrena</taxon>
    </lineage>
</organism>
<protein>
    <recommendedName>
        <fullName evidence="3">PH domain-containing protein</fullName>
    </recommendedName>
</protein>
<evidence type="ECO:0000313" key="1">
    <source>
        <dbReference type="EMBL" id="KAK7689275.1"/>
    </source>
</evidence>
<sequence>MLKEAEAEEAQSATANTCAIQHVTVFECPLGHRTSVAAKPLPTIGDYLNHFIPRATTDQLAEREHDGPDLRQSTLDACRECSSNATVVKEFRTRWPQMLAILPTTSLILKSELPKILATGNLIHPTLNASIHSQNVSDTTSSSTVTYRLIGRVLYKIAQQSKSQSSHHWTAQFLIGDQTFLYDDCRDQGIMKAIGEPSILKLSLTWRRCGFIIE</sequence>
<accession>A0AAW0GJQ8</accession>
<evidence type="ECO:0008006" key="3">
    <source>
        <dbReference type="Google" id="ProtNLM"/>
    </source>
</evidence>
<dbReference type="Proteomes" id="UP001385951">
    <property type="component" value="Unassembled WGS sequence"/>
</dbReference>
<proteinExistence type="predicted"/>
<gene>
    <name evidence="1" type="ORF">QCA50_007966</name>
</gene>
<name>A0AAW0GJQ8_9APHY</name>
<comment type="caution">
    <text evidence="1">The sequence shown here is derived from an EMBL/GenBank/DDBJ whole genome shotgun (WGS) entry which is preliminary data.</text>
</comment>
<keyword evidence="2" id="KW-1185">Reference proteome</keyword>
<reference evidence="1 2" key="1">
    <citation type="submission" date="2022-09" db="EMBL/GenBank/DDBJ databases">
        <authorList>
            <person name="Palmer J.M."/>
        </authorList>
    </citation>
    <scope>NUCLEOTIDE SEQUENCE [LARGE SCALE GENOMIC DNA]</scope>
    <source>
        <strain evidence="1 2">DSM 7382</strain>
    </source>
</reference>
<dbReference type="AlphaFoldDB" id="A0AAW0GJQ8"/>
<evidence type="ECO:0000313" key="2">
    <source>
        <dbReference type="Proteomes" id="UP001385951"/>
    </source>
</evidence>